<reference evidence="2" key="1">
    <citation type="submission" date="2020-11" db="EMBL/GenBank/DDBJ databases">
        <title>Bacterial whole genome sequence for Panacibacter sp. DH6.</title>
        <authorList>
            <person name="Le V."/>
            <person name="Ko S."/>
            <person name="Ahn C.-Y."/>
            <person name="Oh H.-M."/>
        </authorList>
    </citation>
    <scope>NUCLEOTIDE SEQUENCE</scope>
    <source>
        <strain evidence="2">DH6</strain>
    </source>
</reference>
<dbReference type="EMBL" id="JADWYR010000002">
    <property type="protein sequence ID" value="MBG9377165.1"/>
    <property type="molecule type" value="Genomic_DNA"/>
</dbReference>
<dbReference type="InterPro" id="IPR029464">
    <property type="entry name" value="HSDR_N"/>
</dbReference>
<organism evidence="2 3">
    <name type="scientific">Panacibacter microcysteis</name>
    <dbReference type="NCBI Taxonomy" id="2793269"/>
    <lineage>
        <taxon>Bacteria</taxon>
        <taxon>Pseudomonadati</taxon>
        <taxon>Bacteroidota</taxon>
        <taxon>Chitinophagia</taxon>
        <taxon>Chitinophagales</taxon>
        <taxon>Chitinophagaceae</taxon>
        <taxon>Panacibacter</taxon>
    </lineage>
</organism>
<accession>A0A931E8D6</accession>
<evidence type="ECO:0000313" key="3">
    <source>
        <dbReference type="Proteomes" id="UP000628448"/>
    </source>
</evidence>
<dbReference type="Proteomes" id="UP000628448">
    <property type="component" value="Unassembled WGS sequence"/>
</dbReference>
<sequence>MLQVSYPFFNFRVKEEKGKQVIFDEVRKKWVRFTPEEWVRQNFIQFLLQVKKYPASIIAVEKEIRLGELRKRCDIVIYNKHVPWIIIECKEQDVLLSETVLQQSLRYNITLQAEIIVITNGTVSFGFQLKNGHAQALTELPSWS</sequence>
<name>A0A931E8D6_9BACT</name>
<evidence type="ECO:0000259" key="1">
    <source>
        <dbReference type="Pfam" id="PF13588"/>
    </source>
</evidence>
<proteinExistence type="predicted"/>
<protein>
    <submittedName>
        <fullName evidence="2">Type I restriction enzyme HsdR N-terminal domain-containing protein</fullName>
    </submittedName>
</protein>
<gene>
    <name evidence="2" type="ORF">I5907_13055</name>
</gene>
<dbReference type="Pfam" id="PF13588">
    <property type="entry name" value="HSDR_N_2"/>
    <property type="match status" value="1"/>
</dbReference>
<keyword evidence="3" id="KW-1185">Reference proteome</keyword>
<evidence type="ECO:0000313" key="2">
    <source>
        <dbReference type="EMBL" id="MBG9377165.1"/>
    </source>
</evidence>
<dbReference type="Gene3D" id="3.90.1570.30">
    <property type="match status" value="1"/>
</dbReference>
<dbReference type="AlphaFoldDB" id="A0A931E8D6"/>
<comment type="caution">
    <text evidence="2">The sequence shown here is derived from an EMBL/GenBank/DDBJ whole genome shotgun (WGS) entry which is preliminary data.</text>
</comment>
<dbReference type="RefSeq" id="WP_196991264.1">
    <property type="nucleotide sequence ID" value="NZ_JADWYR010000002.1"/>
</dbReference>
<feature type="domain" description="Type I restriction enzyme R protein N-terminal" evidence="1">
    <location>
        <begin position="35"/>
        <end position="141"/>
    </location>
</feature>